<reference evidence="4 5" key="1">
    <citation type="journal article" date="2017" name="Genome Announc.">
        <title>Draft Genome Sequences of Salinivibrio proteolyticus, Salinivibrio sharmensis, Salinivibrio siamensis, Salinivibrio costicola subsp. alcaliphilus, Salinivibrio costicola subsp. vallismortis, and 29 New Isolates Belonging to the Genus Salinivibrio.</title>
        <authorList>
            <person name="Lopez-Hermoso C."/>
            <person name="de la Haba R.R."/>
            <person name="Sanchez-Porro C."/>
            <person name="Bayliss S.C."/>
            <person name="Feil E.J."/>
            <person name="Ventosa A."/>
        </authorList>
    </citation>
    <scope>NUCLEOTIDE SEQUENCE [LARGE SCALE GENOMIC DNA]</scope>
    <source>
        <strain evidence="4 5">JCM 14472</strain>
    </source>
</reference>
<comment type="caution">
    <text evidence="4">The sequence shown here is derived from an EMBL/GenBank/DDBJ whole genome shotgun (WGS) entry which is preliminary data.</text>
</comment>
<dbReference type="Proteomes" id="UP000189410">
    <property type="component" value="Unassembled WGS sequence"/>
</dbReference>
<evidence type="ECO:0000256" key="1">
    <source>
        <dbReference type="ARBA" id="ARBA00023125"/>
    </source>
</evidence>
<dbReference type="Gene3D" id="1.10.357.10">
    <property type="entry name" value="Tetracycline Repressor, domain 2"/>
    <property type="match status" value="1"/>
</dbReference>
<dbReference type="RefSeq" id="WP_158075256.1">
    <property type="nucleotide sequence ID" value="NZ_MUFB01000001.1"/>
</dbReference>
<dbReference type="PRINTS" id="PR00455">
    <property type="entry name" value="HTHTETR"/>
</dbReference>
<dbReference type="InterPro" id="IPR009057">
    <property type="entry name" value="Homeodomain-like_sf"/>
</dbReference>
<gene>
    <name evidence="4" type="ORF">BZG73_01055</name>
</gene>
<dbReference type="Pfam" id="PF00440">
    <property type="entry name" value="TetR_N"/>
    <property type="match status" value="1"/>
</dbReference>
<sequence>MDTPKKQATRQKILDSAWALFVEQGFADTTTRQIAHKAEVATGTVFSHFPLKIDLLKVGLMTRIDTVLENAAKLDHSDTPTQRLLHYADHLYAFYLTHPDFSRELFRALLWQQKALAHHIAPFQAHLSIEQSPNHQAKTALMMDTYFMTLFQGLSEPISTKEAMLSRLADKLATIA</sequence>
<evidence type="ECO:0000259" key="3">
    <source>
        <dbReference type="PROSITE" id="PS50977"/>
    </source>
</evidence>
<evidence type="ECO:0000256" key="2">
    <source>
        <dbReference type="PROSITE-ProRule" id="PRU00335"/>
    </source>
</evidence>
<evidence type="ECO:0000313" key="4">
    <source>
        <dbReference type="EMBL" id="OOE87891.1"/>
    </source>
</evidence>
<dbReference type="InterPro" id="IPR001647">
    <property type="entry name" value="HTH_TetR"/>
</dbReference>
<organism evidence="4 5">
    <name type="scientific">Salinivibrio siamensis</name>
    <dbReference type="NCBI Taxonomy" id="414286"/>
    <lineage>
        <taxon>Bacteria</taxon>
        <taxon>Pseudomonadati</taxon>
        <taxon>Pseudomonadota</taxon>
        <taxon>Gammaproteobacteria</taxon>
        <taxon>Vibrionales</taxon>
        <taxon>Vibrionaceae</taxon>
        <taxon>Salinivibrio</taxon>
    </lineage>
</organism>
<evidence type="ECO:0000313" key="5">
    <source>
        <dbReference type="Proteomes" id="UP000189410"/>
    </source>
</evidence>
<proteinExistence type="predicted"/>
<protein>
    <recommendedName>
        <fullName evidence="3">HTH tetR-type domain-containing protein</fullName>
    </recommendedName>
</protein>
<name>A0ABX3KFY9_9GAMM</name>
<dbReference type="EMBL" id="MUFB01000001">
    <property type="protein sequence ID" value="OOE87891.1"/>
    <property type="molecule type" value="Genomic_DNA"/>
</dbReference>
<dbReference type="PANTHER" id="PTHR30055">
    <property type="entry name" value="HTH-TYPE TRANSCRIPTIONAL REGULATOR RUTR"/>
    <property type="match status" value="1"/>
</dbReference>
<accession>A0ABX3KFY9</accession>
<dbReference type="SUPFAM" id="SSF46689">
    <property type="entry name" value="Homeodomain-like"/>
    <property type="match status" value="1"/>
</dbReference>
<feature type="domain" description="HTH tetR-type" evidence="3">
    <location>
        <begin position="7"/>
        <end position="67"/>
    </location>
</feature>
<dbReference type="PROSITE" id="PS50977">
    <property type="entry name" value="HTH_TETR_2"/>
    <property type="match status" value="1"/>
</dbReference>
<dbReference type="InterPro" id="IPR050109">
    <property type="entry name" value="HTH-type_TetR-like_transc_reg"/>
</dbReference>
<keyword evidence="1 2" id="KW-0238">DNA-binding</keyword>
<feature type="DNA-binding region" description="H-T-H motif" evidence="2">
    <location>
        <begin position="30"/>
        <end position="49"/>
    </location>
</feature>
<keyword evidence="5" id="KW-1185">Reference proteome</keyword>